<dbReference type="Proteomes" id="UP000507222">
    <property type="component" value="Unassembled WGS sequence"/>
</dbReference>
<dbReference type="EMBL" id="CAEKDK010000007">
    <property type="protein sequence ID" value="CAB4286516.1"/>
    <property type="molecule type" value="Genomic_DNA"/>
</dbReference>
<gene>
    <name evidence="1" type="ORF">CURHAP_LOCUS43897</name>
</gene>
<evidence type="ECO:0000313" key="1">
    <source>
        <dbReference type="EMBL" id="CAB4286516.1"/>
    </source>
</evidence>
<name>A0A6J5VC29_PRUAR</name>
<reference evidence="1 2" key="1">
    <citation type="submission" date="2020-05" db="EMBL/GenBank/DDBJ databases">
        <authorList>
            <person name="Campoy J."/>
            <person name="Schneeberger K."/>
            <person name="Spophaly S."/>
        </authorList>
    </citation>
    <scope>NUCLEOTIDE SEQUENCE [LARGE SCALE GENOMIC DNA]</scope>
    <source>
        <strain evidence="1">PruArmRojPasFocal</strain>
    </source>
</reference>
<evidence type="ECO:0000313" key="2">
    <source>
        <dbReference type="Proteomes" id="UP000507222"/>
    </source>
</evidence>
<accession>A0A6J5VC29</accession>
<protein>
    <submittedName>
        <fullName evidence="1">Uncharacterized protein</fullName>
    </submittedName>
</protein>
<sequence length="76" mass="8210">MRGVMLVQQGRYADRKGLCRSLRALQISRDGVVACGGVVVGLPIGCGWFGSCLITFVDGLPNKRCDITPSDRQGHF</sequence>
<dbReference type="AlphaFoldDB" id="A0A6J5VC29"/>
<organism evidence="1 2">
    <name type="scientific">Prunus armeniaca</name>
    <name type="common">Apricot</name>
    <name type="synonym">Armeniaca vulgaris</name>
    <dbReference type="NCBI Taxonomy" id="36596"/>
    <lineage>
        <taxon>Eukaryota</taxon>
        <taxon>Viridiplantae</taxon>
        <taxon>Streptophyta</taxon>
        <taxon>Embryophyta</taxon>
        <taxon>Tracheophyta</taxon>
        <taxon>Spermatophyta</taxon>
        <taxon>Magnoliopsida</taxon>
        <taxon>eudicotyledons</taxon>
        <taxon>Gunneridae</taxon>
        <taxon>Pentapetalae</taxon>
        <taxon>rosids</taxon>
        <taxon>fabids</taxon>
        <taxon>Rosales</taxon>
        <taxon>Rosaceae</taxon>
        <taxon>Amygdaloideae</taxon>
        <taxon>Amygdaleae</taxon>
        <taxon>Prunus</taxon>
    </lineage>
</organism>
<proteinExistence type="predicted"/>